<gene>
    <name evidence="1" type="ORF">SAMN05444388_11367</name>
</gene>
<protein>
    <submittedName>
        <fullName evidence="1">Uncharacterized protein</fullName>
    </submittedName>
</protein>
<evidence type="ECO:0000313" key="1">
    <source>
        <dbReference type="EMBL" id="SHH59804.1"/>
    </source>
</evidence>
<evidence type="ECO:0000313" key="2">
    <source>
        <dbReference type="Proteomes" id="UP000184112"/>
    </source>
</evidence>
<dbReference type="AlphaFoldDB" id="A0A1M5U9X1"/>
<accession>A0A1M5U9X1</accession>
<dbReference type="EMBL" id="FQWH01000013">
    <property type="protein sequence ID" value="SHH59804.1"/>
    <property type="molecule type" value="Genomic_DNA"/>
</dbReference>
<reference evidence="1 2" key="1">
    <citation type="submission" date="2016-11" db="EMBL/GenBank/DDBJ databases">
        <authorList>
            <person name="Jaros S."/>
            <person name="Januszkiewicz K."/>
            <person name="Wedrychowicz H."/>
        </authorList>
    </citation>
    <scope>NUCLEOTIDE SEQUENCE [LARGE SCALE GENOMIC DNA]</scope>
    <source>
        <strain evidence="1 2">DSM 6792</strain>
    </source>
</reference>
<organism evidence="1 2">
    <name type="scientific">Flavobacterium johnsoniae</name>
    <name type="common">Cytophaga johnsonae</name>
    <dbReference type="NCBI Taxonomy" id="986"/>
    <lineage>
        <taxon>Bacteria</taxon>
        <taxon>Pseudomonadati</taxon>
        <taxon>Bacteroidota</taxon>
        <taxon>Flavobacteriia</taxon>
        <taxon>Flavobacteriales</taxon>
        <taxon>Flavobacteriaceae</taxon>
        <taxon>Flavobacterium</taxon>
    </lineage>
</organism>
<dbReference type="Proteomes" id="UP000184112">
    <property type="component" value="Unassembled WGS sequence"/>
</dbReference>
<proteinExistence type="predicted"/>
<sequence length="34" mass="4250">MDLCLILEKNEFLEKMIYVMLLFKSKLFLFLLYF</sequence>
<name>A0A1M5U9X1_FLAJO</name>